<evidence type="ECO:0000256" key="3">
    <source>
        <dbReference type="ARBA" id="ARBA00023002"/>
    </source>
</evidence>
<protein>
    <submittedName>
        <fullName evidence="7">Cytochrome P450</fullName>
    </submittedName>
</protein>
<keyword evidence="5" id="KW-0349">Heme</keyword>
<dbReference type="GO" id="GO:0016705">
    <property type="term" value="F:oxidoreductase activity, acting on paired donors, with incorporation or reduction of molecular oxygen"/>
    <property type="evidence" value="ECO:0007669"/>
    <property type="project" value="InterPro"/>
</dbReference>
<dbReference type="GO" id="GO:0005506">
    <property type="term" value="F:iron ion binding"/>
    <property type="evidence" value="ECO:0007669"/>
    <property type="project" value="InterPro"/>
</dbReference>
<dbReference type="GO" id="GO:0006629">
    <property type="term" value="P:lipid metabolic process"/>
    <property type="evidence" value="ECO:0007669"/>
    <property type="project" value="UniProtKB-ARBA"/>
</dbReference>
<dbReference type="PRINTS" id="PR00385">
    <property type="entry name" value="P450"/>
</dbReference>
<name>A0A4Q9MXK3_9APHY</name>
<evidence type="ECO:0000256" key="1">
    <source>
        <dbReference type="ARBA" id="ARBA00010617"/>
    </source>
</evidence>
<dbReference type="AlphaFoldDB" id="A0A4Q9MXK3"/>
<evidence type="ECO:0000256" key="2">
    <source>
        <dbReference type="ARBA" id="ARBA00022723"/>
    </source>
</evidence>
<proteinExistence type="inferred from homology"/>
<dbReference type="Gene3D" id="1.10.630.10">
    <property type="entry name" value="Cytochrome P450"/>
    <property type="match status" value="1"/>
</dbReference>
<keyword evidence="5" id="KW-0503">Monooxygenase</keyword>
<organism evidence="7">
    <name type="scientific">Dichomitus squalens</name>
    <dbReference type="NCBI Taxonomy" id="114155"/>
    <lineage>
        <taxon>Eukaryota</taxon>
        <taxon>Fungi</taxon>
        <taxon>Dikarya</taxon>
        <taxon>Basidiomycota</taxon>
        <taxon>Agaricomycotina</taxon>
        <taxon>Agaricomycetes</taxon>
        <taxon>Polyporales</taxon>
        <taxon>Polyporaceae</taxon>
        <taxon>Dichomitus</taxon>
    </lineage>
</organism>
<keyword evidence="3 5" id="KW-0560">Oxidoreductase</keyword>
<reference evidence="7" key="1">
    <citation type="submission" date="2019-01" db="EMBL/GenBank/DDBJ databases">
        <title>Draft genome sequences of three monokaryotic isolates of the white-rot basidiomycete fungus Dichomitus squalens.</title>
        <authorList>
            <consortium name="DOE Joint Genome Institute"/>
            <person name="Lopez S.C."/>
            <person name="Andreopoulos B."/>
            <person name="Pangilinan J."/>
            <person name="Lipzen A."/>
            <person name="Riley R."/>
            <person name="Ahrendt S."/>
            <person name="Ng V."/>
            <person name="Barry K."/>
            <person name="Daum C."/>
            <person name="Grigoriev I.V."/>
            <person name="Hilden K.S."/>
            <person name="Makela M.R."/>
            <person name="de Vries R.P."/>
        </authorList>
    </citation>
    <scope>NUCLEOTIDE SEQUENCE [LARGE SCALE GENOMIC DNA]</scope>
    <source>
        <strain evidence="7">OM18370.1</strain>
    </source>
</reference>
<keyword evidence="2 5" id="KW-0479">Metal-binding</keyword>
<evidence type="ECO:0000256" key="6">
    <source>
        <dbReference type="SAM" id="Phobius"/>
    </source>
</evidence>
<sequence length="533" mass="60218">MSVLNTLDTWTLALVVLTFSGTLLYIAYPDRLVTINARPDLPGPKGHPLVGNSLQAIPWQTRILDWFDHLLSNYGPACTFTILPWGRGILINRPEWLAHIKQADMKMYSRGPYANKIFHEFPGGRAPVASEGAQWRLARKSIYPIFTVRSFTDHVSHAMNEIVPIARALLLSASKKGVPIDWSDFAGRIAITIFTRSHINEKTNILEGDVSCLDRDDPLRDALVTLNQISAKRLFNPVWQWSEILSGERWRFNHARSFIRRRVEDIVRAQRSQASSMAEKSEGKGHGDFVSVLLQDPAFDDPILIRDILVTMLFAGRDNTQNVLSWALHALMDAPQWVDRLREEALANRDPTREAEYSEVARYHVHLAVFYETVRLWPGLPKNARLALQDDILPALPEHNLPAVKVEKGDYVFWSDYHMMRNEDVWGPTANLFDPGRHLDAEGHFVKPSPAKFNCFGAGPRFCPGQQLVMYEFIACLSGILPYFDFAPSKGATASGLIYQKPELAESFTASLNVPLVVDVRARDTLEVLEGRL</sequence>
<dbReference type="Proteomes" id="UP000292957">
    <property type="component" value="Unassembled WGS sequence"/>
</dbReference>
<keyword evidence="6" id="KW-0472">Membrane</keyword>
<dbReference type="InterPro" id="IPR036396">
    <property type="entry name" value="Cyt_P450_sf"/>
</dbReference>
<dbReference type="GO" id="GO:0004497">
    <property type="term" value="F:monooxygenase activity"/>
    <property type="evidence" value="ECO:0007669"/>
    <property type="project" value="UniProtKB-KW"/>
</dbReference>
<dbReference type="PANTHER" id="PTHR24296">
    <property type="entry name" value="CYTOCHROME P450"/>
    <property type="match status" value="1"/>
</dbReference>
<dbReference type="OrthoDB" id="1470350at2759"/>
<dbReference type="SUPFAM" id="SSF48264">
    <property type="entry name" value="Cytochrome P450"/>
    <property type="match status" value="1"/>
</dbReference>
<dbReference type="PROSITE" id="PS00086">
    <property type="entry name" value="CYTOCHROME_P450"/>
    <property type="match status" value="1"/>
</dbReference>
<dbReference type="GO" id="GO:0020037">
    <property type="term" value="F:heme binding"/>
    <property type="evidence" value="ECO:0007669"/>
    <property type="project" value="InterPro"/>
</dbReference>
<dbReference type="InterPro" id="IPR001128">
    <property type="entry name" value="Cyt_P450"/>
</dbReference>
<dbReference type="Pfam" id="PF00067">
    <property type="entry name" value="p450"/>
    <property type="match status" value="1"/>
</dbReference>
<keyword evidence="6" id="KW-0812">Transmembrane</keyword>
<feature type="transmembrane region" description="Helical" evidence="6">
    <location>
        <begin position="7"/>
        <end position="28"/>
    </location>
</feature>
<accession>A0A4Q9MXK3</accession>
<dbReference type="EMBL" id="ML143400">
    <property type="protein sequence ID" value="TBU31311.1"/>
    <property type="molecule type" value="Genomic_DNA"/>
</dbReference>
<evidence type="ECO:0000256" key="5">
    <source>
        <dbReference type="RuleBase" id="RU000461"/>
    </source>
</evidence>
<evidence type="ECO:0000256" key="4">
    <source>
        <dbReference type="ARBA" id="ARBA00023004"/>
    </source>
</evidence>
<dbReference type="InterPro" id="IPR017972">
    <property type="entry name" value="Cyt_P450_CS"/>
</dbReference>
<keyword evidence="6" id="KW-1133">Transmembrane helix</keyword>
<keyword evidence="4 5" id="KW-0408">Iron</keyword>
<gene>
    <name evidence="7" type="ORF">BD311DRAFT_689459</name>
</gene>
<comment type="similarity">
    <text evidence="1 5">Belongs to the cytochrome P450 family.</text>
</comment>
<evidence type="ECO:0000313" key="7">
    <source>
        <dbReference type="EMBL" id="TBU31311.1"/>
    </source>
</evidence>